<name>A0A0M3DJS2_9FIRM</name>
<keyword evidence="1" id="KW-0472">Membrane</keyword>
<evidence type="ECO:0008006" key="4">
    <source>
        <dbReference type="Google" id="ProtNLM"/>
    </source>
</evidence>
<reference evidence="2 3" key="1">
    <citation type="submission" date="2015-04" db="EMBL/GenBank/DDBJ databases">
        <title>Microcin producing Clostridium sp. JC272T.</title>
        <authorList>
            <person name="Jyothsna T."/>
            <person name="Sasikala C."/>
            <person name="Ramana C."/>
        </authorList>
    </citation>
    <scope>NUCLEOTIDE SEQUENCE [LARGE SCALE GENOMIC DNA]</scope>
    <source>
        <strain evidence="2 3">JC272</strain>
    </source>
</reference>
<organism evidence="2 3">
    <name type="scientific">Paraclostridium benzoelyticum</name>
    <dbReference type="NCBI Taxonomy" id="1629550"/>
    <lineage>
        <taxon>Bacteria</taxon>
        <taxon>Bacillati</taxon>
        <taxon>Bacillota</taxon>
        <taxon>Clostridia</taxon>
        <taxon>Peptostreptococcales</taxon>
        <taxon>Peptostreptococcaceae</taxon>
        <taxon>Paraclostridium</taxon>
    </lineage>
</organism>
<dbReference type="OrthoDB" id="9802195at2"/>
<evidence type="ECO:0000313" key="3">
    <source>
        <dbReference type="Proteomes" id="UP000034407"/>
    </source>
</evidence>
<comment type="caution">
    <text evidence="2">The sequence shown here is derived from an EMBL/GenBank/DDBJ whole genome shotgun (WGS) entry which is preliminary data.</text>
</comment>
<proteinExistence type="predicted"/>
<dbReference type="RefSeq" id="WP_046822690.1">
    <property type="nucleotide sequence ID" value="NZ_LBBT01000158.1"/>
</dbReference>
<dbReference type="AlphaFoldDB" id="A0A0M3DJS2"/>
<dbReference type="InterPro" id="IPR047928">
    <property type="entry name" value="Perm_prefix_1"/>
</dbReference>
<gene>
    <name evidence="2" type="ORF">VN21_07390</name>
</gene>
<keyword evidence="3" id="KW-1185">Reference proteome</keyword>
<feature type="transmembrane region" description="Helical" evidence="1">
    <location>
        <begin position="195"/>
        <end position="215"/>
    </location>
</feature>
<evidence type="ECO:0000313" key="2">
    <source>
        <dbReference type="EMBL" id="KKY01684.1"/>
    </source>
</evidence>
<evidence type="ECO:0000256" key="1">
    <source>
        <dbReference type="SAM" id="Phobius"/>
    </source>
</evidence>
<dbReference type="EMBL" id="LBBT01000158">
    <property type="protein sequence ID" value="KKY01684.1"/>
    <property type="molecule type" value="Genomic_DNA"/>
</dbReference>
<feature type="transmembrane region" description="Helical" evidence="1">
    <location>
        <begin position="112"/>
        <end position="130"/>
    </location>
</feature>
<keyword evidence="1" id="KW-1133">Transmembrane helix</keyword>
<feature type="transmembrane region" description="Helical" evidence="1">
    <location>
        <begin position="164"/>
        <end position="183"/>
    </location>
</feature>
<sequence length="304" mass="35647">MSEEKINVDNFLQSVCRFVSTEERAQDIKDELRDHIDSYIDEYTHDGLNIEDATSKALKQMGDPYYLSNNFKENISNNKRIFIAGLTVSFMAILASVNIYGYINNLYTFSDIFMNLVFIILNIPIIVLLLKTHKKSKKLDTSNPVFYIQSYKTSTWYENMLKPIKWLCIFSFAINLIPDFNIFDLLSKSEIIFEYLNTITISIMYLIMIIIFYTVSPKSQNNIIYPEGILTFESFIPWDKISAYRWVKEHSKNKAIYSIELKFKKKPSSYKYSFRSQLIKVSSSQINLIDEVFKSNGIDQRQCF</sequence>
<keyword evidence="1" id="KW-0812">Transmembrane</keyword>
<dbReference type="PATRIC" id="fig|1629550.3.peg.926"/>
<dbReference type="Proteomes" id="UP000034407">
    <property type="component" value="Unassembled WGS sequence"/>
</dbReference>
<feature type="transmembrane region" description="Helical" evidence="1">
    <location>
        <begin position="81"/>
        <end position="100"/>
    </location>
</feature>
<protein>
    <recommendedName>
        <fullName evidence="4">DUF5673 domain-containing protein</fullName>
    </recommendedName>
</protein>
<dbReference type="NCBIfam" id="NF038403">
    <property type="entry name" value="perm_prefix_1"/>
    <property type="match status" value="1"/>
</dbReference>
<accession>A0A0M3DJS2</accession>